<dbReference type="PANTHER" id="PTHR48050:SF13">
    <property type="entry name" value="STEROL 3-BETA-GLUCOSYLTRANSFERASE UGT80A2"/>
    <property type="match status" value="1"/>
</dbReference>
<gene>
    <name evidence="7" type="primary">iroB</name>
    <name evidence="7" type="ORF">GCM10010171_46700</name>
</gene>
<keyword evidence="8" id="KW-1185">Reference proteome</keyword>
<name>A0A918GM41_9PSEU</name>
<dbReference type="Proteomes" id="UP000660680">
    <property type="component" value="Unassembled WGS sequence"/>
</dbReference>
<dbReference type="Pfam" id="PF06722">
    <property type="entry name" value="EryCIII-like_C"/>
    <property type="match status" value="1"/>
</dbReference>
<feature type="domain" description="Erythromycin biosynthesis protein CIII-like N-terminal" evidence="6">
    <location>
        <begin position="22"/>
        <end position="218"/>
    </location>
</feature>
<evidence type="ECO:0000256" key="3">
    <source>
        <dbReference type="ARBA" id="ARBA00022679"/>
    </source>
</evidence>
<feature type="chain" id="PRO_5037024578" evidence="4">
    <location>
        <begin position="24"/>
        <end position="379"/>
    </location>
</feature>
<dbReference type="InterPro" id="IPR002213">
    <property type="entry name" value="UDP_glucos_trans"/>
</dbReference>
<sequence length="379" mass="38953">MRLLFVTSPLVGHVFPLVSTAWAAAAAGHDVVVATAGDAVGAARGAGLAVVDLTGGQNPMARFRAQAPAPPPVTGEGTAEAMVAHLFGTCSVDMAAAAVALAADWRPDCIVHSALDGAGPMAARTHKIPLVRHTFAMGETAPAMIDGVWRMLEPLRREHGVDDDSVEPLAVVDPGPRSLRESTPDRVAACRFVPFNGGGELPDWLYRGSGPRLCVTLGTVVPWTSGADTFRTLLDAAAGLDAEVVVANGHADLSALGALPPNVRVAGYVPLSALLPTCAAVVHHGGPGSAANALAVGIPQLALPHMADQFDISAALDRRGIGLVQHPQQATVDSLRRDMALLLDDPGLRERAGEVAEENAALPPVADMVAGLVGRVAAR</sequence>
<keyword evidence="4" id="KW-0732">Signal</keyword>
<proteinExistence type="inferred from homology"/>
<dbReference type="GO" id="GO:0008194">
    <property type="term" value="F:UDP-glycosyltransferase activity"/>
    <property type="evidence" value="ECO:0007669"/>
    <property type="project" value="InterPro"/>
</dbReference>
<evidence type="ECO:0000313" key="8">
    <source>
        <dbReference type="Proteomes" id="UP000660680"/>
    </source>
</evidence>
<feature type="domain" description="Erythromycin biosynthesis protein CIII-like C-terminal" evidence="5">
    <location>
        <begin position="232"/>
        <end position="372"/>
    </location>
</feature>
<evidence type="ECO:0000256" key="4">
    <source>
        <dbReference type="SAM" id="SignalP"/>
    </source>
</evidence>
<dbReference type="CDD" id="cd03784">
    <property type="entry name" value="GT1_Gtf-like"/>
    <property type="match status" value="1"/>
</dbReference>
<reference evidence="7" key="2">
    <citation type="submission" date="2020-09" db="EMBL/GenBank/DDBJ databases">
        <authorList>
            <person name="Sun Q."/>
            <person name="Ohkuma M."/>
        </authorList>
    </citation>
    <scope>NUCLEOTIDE SEQUENCE</scope>
    <source>
        <strain evidence="7">JCM 3276</strain>
    </source>
</reference>
<dbReference type="InterPro" id="IPR048284">
    <property type="entry name" value="EryCIII-like_N"/>
</dbReference>
<dbReference type="GO" id="GO:0017000">
    <property type="term" value="P:antibiotic biosynthetic process"/>
    <property type="evidence" value="ECO:0007669"/>
    <property type="project" value="UniProtKB-ARBA"/>
</dbReference>
<evidence type="ECO:0000259" key="6">
    <source>
        <dbReference type="Pfam" id="PF21036"/>
    </source>
</evidence>
<dbReference type="PANTHER" id="PTHR48050">
    <property type="entry name" value="STEROL 3-BETA-GLUCOSYLTRANSFERASE"/>
    <property type="match status" value="1"/>
</dbReference>
<evidence type="ECO:0000313" key="7">
    <source>
        <dbReference type="EMBL" id="GGS46158.1"/>
    </source>
</evidence>
<dbReference type="RefSeq" id="WP_189212708.1">
    <property type="nucleotide sequence ID" value="NZ_BMRB01000004.1"/>
</dbReference>
<dbReference type="Gene3D" id="3.40.50.2000">
    <property type="entry name" value="Glycogen Phosphorylase B"/>
    <property type="match status" value="2"/>
</dbReference>
<protein>
    <submittedName>
        <fullName evidence="7">Glycosyl transferase</fullName>
    </submittedName>
</protein>
<dbReference type="InterPro" id="IPR050426">
    <property type="entry name" value="Glycosyltransferase_28"/>
</dbReference>
<dbReference type="Pfam" id="PF21036">
    <property type="entry name" value="EryCIII-like_N"/>
    <property type="match status" value="1"/>
</dbReference>
<dbReference type="InterPro" id="IPR010610">
    <property type="entry name" value="EryCIII-like_C"/>
</dbReference>
<organism evidence="7 8">
    <name type="scientific">Actinokineospora fastidiosa</name>
    <dbReference type="NCBI Taxonomy" id="1816"/>
    <lineage>
        <taxon>Bacteria</taxon>
        <taxon>Bacillati</taxon>
        <taxon>Actinomycetota</taxon>
        <taxon>Actinomycetes</taxon>
        <taxon>Pseudonocardiales</taxon>
        <taxon>Pseudonocardiaceae</taxon>
        <taxon>Actinokineospora</taxon>
    </lineage>
</organism>
<feature type="signal peptide" evidence="4">
    <location>
        <begin position="1"/>
        <end position="23"/>
    </location>
</feature>
<reference evidence="7" key="1">
    <citation type="journal article" date="2014" name="Int. J. Syst. Evol. Microbiol.">
        <title>Complete genome sequence of Corynebacterium casei LMG S-19264T (=DSM 44701T), isolated from a smear-ripened cheese.</title>
        <authorList>
            <consortium name="US DOE Joint Genome Institute (JGI-PGF)"/>
            <person name="Walter F."/>
            <person name="Albersmeier A."/>
            <person name="Kalinowski J."/>
            <person name="Ruckert C."/>
        </authorList>
    </citation>
    <scope>NUCLEOTIDE SEQUENCE</scope>
    <source>
        <strain evidence="7">JCM 3276</strain>
    </source>
</reference>
<comment type="similarity">
    <text evidence="1">Belongs to the glycosyltransferase 28 family.</text>
</comment>
<evidence type="ECO:0000256" key="1">
    <source>
        <dbReference type="ARBA" id="ARBA00006962"/>
    </source>
</evidence>
<comment type="caution">
    <text evidence="7">The sequence shown here is derived from an EMBL/GenBank/DDBJ whole genome shotgun (WGS) entry which is preliminary data.</text>
</comment>
<keyword evidence="2" id="KW-0328">Glycosyltransferase</keyword>
<dbReference type="SUPFAM" id="SSF53756">
    <property type="entry name" value="UDP-Glycosyltransferase/glycogen phosphorylase"/>
    <property type="match status" value="1"/>
</dbReference>
<evidence type="ECO:0000256" key="2">
    <source>
        <dbReference type="ARBA" id="ARBA00022676"/>
    </source>
</evidence>
<accession>A0A918GM41</accession>
<dbReference type="EMBL" id="BMRB01000004">
    <property type="protein sequence ID" value="GGS46158.1"/>
    <property type="molecule type" value="Genomic_DNA"/>
</dbReference>
<keyword evidence="3 7" id="KW-0808">Transferase</keyword>
<dbReference type="GO" id="GO:0016758">
    <property type="term" value="F:hexosyltransferase activity"/>
    <property type="evidence" value="ECO:0007669"/>
    <property type="project" value="UniProtKB-ARBA"/>
</dbReference>
<dbReference type="AlphaFoldDB" id="A0A918GM41"/>
<evidence type="ECO:0000259" key="5">
    <source>
        <dbReference type="Pfam" id="PF06722"/>
    </source>
</evidence>
<dbReference type="FunFam" id="3.40.50.2000:FF:000072">
    <property type="entry name" value="Glycosyl transferase"/>
    <property type="match status" value="1"/>
</dbReference>